<evidence type="ECO:0000259" key="3">
    <source>
        <dbReference type="Pfam" id="PF12773"/>
    </source>
</evidence>
<evidence type="ECO:0000313" key="5">
    <source>
        <dbReference type="Proteomes" id="UP001484239"/>
    </source>
</evidence>
<accession>A0ABU9E4X6</accession>
<dbReference type="InterPro" id="IPR025874">
    <property type="entry name" value="DZR"/>
</dbReference>
<evidence type="ECO:0000256" key="2">
    <source>
        <dbReference type="SAM" id="Phobius"/>
    </source>
</evidence>
<name>A0ABU9E4X6_9BACT</name>
<evidence type="ECO:0000256" key="1">
    <source>
        <dbReference type="SAM" id="MobiDB-lite"/>
    </source>
</evidence>
<feature type="domain" description="DZANK-type" evidence="3">
    <location>
        <begin position="6"/>
        <end position="48"/>
    </location>
</feature>
<dbReference type="EMBL" id="JBBHLI010000001">
    <property type="protein sequence ID" value="MEK9499783.1"/>
    <property type="molecule type" value="Genomic_DNA"/>
</dbReference>
<sequence>MTTTVCPRCGAAAEGNYCASCGAALAARHCTECGAALTPGARFCTSCGTGVTAASTPGPATGSGTRRSGGASAGGGGGGEPHVAWWFAGGLLVLLIVVVAWPIVRPDQVATTPAAGPTPTGAAAVDLTSMTPREAADRLFERVMRAASESDSAQVAQFVPMAVMAYEGARPLDSDGLFHLASMQHLAGDFAAARATVEEGLERDADHLLLLYAGGQAAQEMDDRDGAVGYYQRLIDKYDAEMASANPDYEAHRNLMSTTRSEALNYVNGTPAGGDR</sequence>
<gene>
    <name evidence="4" type="ORF">WI372_02155</name>
</gene>
<feature type="compositionally biased region" description="Low complexity" evidence="1">
    <location>
        <begin position="60"/>
        <end position="70"/>
    </location>
</feature>
<evidence type="ECO:0000313" key="4">
    <source>
        <dbReference type="EMBL" id="MEK9499783.1"/>
    </source>
</evidence>
<keyword evidence="2" id="KW-0812">Transmembrane</keyword>
<dbReference type="Gene3D" id="1.25.40.10">
    <property type="entry name" value="Tetratricopeptide repeat domain"/>
    <property type="match status" value="1"/>
</dbReference>
<dbReference type="InterPro" id="IPR011990">
    <property type="entry name" value="TPR-like_helical_dom_sf"/>
</dbReference>
<dbReference type="RefSeq" id="WP_405278165.1">
    <property type="nucleotide sequence ID" value="NZ_JBBHLI010000001.1"/>
</dbReference>
<reference evidence="4 5" key="1">
    <citation type="submission" date="2024-02" db="EMBL/GenBank/DDBJ databases">
        <title>A novel Gemmatimonadota bacterium.</title>
        <authorList>
            <person name="Du Z.-J."/>
            <person name="Ye Y.-Q."/>
        </authorList>
    </citation>
    <scope>NUCLEOTIDE SEQUENCE [LARGE SCALE GENOMIC DNA]</scope>
    <source>
        <strain evidence="4 5">DH-20</strain>
    </source>
</reference>
<protein>
    <submittedName>
        <fullName evidence="4">Zinc ribbon domain-containing protein</fullName>
    </submittedName>
</protein>
<keyword evidence="2" id="KW-0472">Membrane</keyword>
<feature type="region of interest" description="Disordered" evidence="1">
    <location>
        <begin position="55"/>
        <end position="75"/>
    </location>
</feature>
<organism evidence="4 5">
    <name type="scientific">Gaopeijia maritima</name>
    <dbReference type="NCBI Taxonomy" id="3119007"/>
    <lineage>
        <taxon>Bacteria</taxon>
        <taxon>Pseudomonadati</taxon>
        <taxon>Gemmatimonadota</taxon>
        <taxon>Longimicrobiia</taxon>
        <taxon>Gaopeijiales</taxon>
        <taxon>Gaopeijiaceae</taxon>
        <taxon>Gaopeijia</taxon>
    </lineage>
</organism>
<keyword evidence="2" id="KW-1133">Transmembrane helix</keyword>
<feature type="transmembrane region" description="Helical" evidence="2">
    <location>
        <begin position="83"/>
        <end position="104"/>
    </location>
</feature>
<comment type="caution">
    <text evidence="4">The sequence shown here is derived from an EMBL/GenBank/DDBJ whole genome shotgun (WGS) entry which is preliminary data.</text>
</comment>
<dbReference type="SUPFAM" id="SSF48452">
    <property type="entry name" value="TPR-like"/>
    <property type="match status" value="1"/>
</dbReference>
<dbReference type="Proteomes" id="UP001484239">
    <property type="component" value="Unassembled WGS sequence"/>
</dbReference>
<proteinExistence type="predicted"/>
<dbReference type="Pfam" id="PF12773">
    <property type="entry name" value="DZR"/>
    <property type="match status" value="1"/>
</dbReference>
<keyword evidence="5" id="KW-1185">Reference proteome</keyword>